<dbReference type="InterPro" id="IPR017871">
    <property type="entry name" value="ABC_transporter-like_CS"/>
</dbReference>
<dbReference type="Proteomes" id="UP000198891">
    <property type="component" value="Unassembled WGS sequence"/>
</dbReference>
<dbReference type="CDD" id="cd03235">
    <property type="entry name" value="ABC_Metallic_Cations"/>
    <property type="match status" value="1"/>
</dbReference>
<evidence type="ECO:0000256" key="2">
    <source>
        <dbReference type="ARBA" id="ARBA00022448"/>
    </source>
</evidence>
<dbReference type="GO" id="GO:0016887">
    <property type="term" value="F:ATP hydrolysis activity"/>
    <property type="evidence" value="ECO:0007669"/>
    <property type="project" value="InterPro"/>
</dbReference>
<evidence type="ECO:0000259" key="5">
    <source>
        <dbReference type="PROSITE" id="PS50893"/>
    </source>
</evidence>
<accession>A0A1H3M9U1</accession>
<dbReference type="InterPro" id="IPR050153">
    <property type="entry name" value="Metal_Ion_Import_ABC"/>
</dbReference>
<evidence type="ECO:0000313" key="6">
    <source>
        <dbReference type="EMBL" id="SDY73451.1"/>
    </source>
</evidence>
<dbReference type="AlphaFoldDB" id="A0A1H3M9U1"/>
<dbReference type="PANTHER" id="PTHR42734">
    <property type="entry name" value="METAL TRANSPORT SYSTEM ATP-BINDING PROTEIN TM_0124-RELATED"/>
    <property type="match status" value="1"/>
</dbReference>
<organism evidence="6 7">
    <name type="scientific">Herbiconiux ginsengi</name>
    <dbReference type="NCBI Taxonomy" id="381665"/>
    <lineage>
        <taxon>Bacteria</taxon>
        <taxon>Bacillati</taxon>
        <taxon>Actinomycetota</taxon>
        <taxon>Actinomycetes</taxon>
        <taxon>Micrococcales</taxon>
        <taxon>Microbacteriaceae</taxon>
        <taxon>Herbiconiux</taxon>
    </lineage>
</organism>
<keyword evidence="3" id="KW-0547">Nucleotide-binding</keyword>
<keyword evidence="4 6" id="KW-0067">ATP-binding</keyword>
<protein>
    <submittedName>
        <fullName evidence="6">Zinc/manganese transport system ATP-binding protein</fullName>
    </submittedName>
</protein>
<sequence length="275" mass="29602">MTDPVLTLRDASLSFGSRTLWSGLDLDVQPGEFIAVLGSNGSGKSSLLKVILGQQKLTSGSISFLGAPGRRGDRRIGYVPQQKLADDGTPLRARDLVGLGLSGHRWGVPLPSATRRREVDALLAAVGATEYANVGVSTLSGGEQQRVRIGQALAGDPRLLLCDEPLLSLDLTHQRAVSELIDRQRRERDFGVLFVTHDINPILDMVDRVLYLAGGGFRIGSPSEVLRSEVLSELYGSHVDVIRTHGRVIVVGAPDVSAEHPEHGDHPVHRLEGLP</sequence>
<dbReference type="InterPro" id="IPR003593">
    <property type="entry name" value="AAA+_ATPase"/>
</dbReference>
<dbReference type="SMART" id="SM00382">
    <property type="entry name" value="AAA"/>
    <property type="match status" value="1"/>
</dbReference>
<dbReference type="PROSITE" id="PS00211">
    <property type="entry name" value="ABC_TRANSPORTER_1"/>
    <property type="match status" value="1"/>
</dbReference>
<reference evidence="6 7" key="1">
    <citation type="submission" date="2016-10" db="EMBL/GenBank/DDBJ databases">
        <authorList>
            <person name="de Groot N.N."/>
        </authorList>
    </citation>
    <scope>NUCLEOTIDE SEQUENCE [LARGE SCALE GENOMIC DNA]</scope>
    <source>
        <strain evidence="6 7">CGMCC 4.3491</strain>
    </source>
</reference>
<dbReference type="RefSeq" id="WP_245741308.1">
    <property type="nucleotide sequence ID" value="NZ_FNPZ01000001.1"/>
</dbReference>
<evidence type="ECO:0000256" key="4">
    <source>
        <dbReference type="ARBA" id="ARBA00022840"/>
    </source>
</evidence>
<dbReference type="InterPro" id="IPR027417">
    <property type="entry name" value="P-loop_NTPase"/>
</dbReference>
<keyword evidence="7" id="KW-1185">Reference proteome</keyword>
<dbReference type="GO" id="GO:0005524">
    <property type="term" value="F:ATP binding"/>
    <property type="evidence" value="ECO:0007669"/>
    <property type="project" value="UniProtKB-KW"/>
</dbReference>
<dbReference type="InterPro" id="IPR003439">
    <property type="entry name" value="ABC_transporter-like_ATP-bd"/>
</dbReference>
<dbReference type="Gene3D" id="3.40.50.300">
    <property type="entry name" value="P-loop containing nucleotide triphosphate hydrolases"/>
    <property type="match status" value="1"/>
</dbReference>
<feature type="domain" description="ABC transporter" evidence="5">
    <location>
        <begin position="6"/>
        <end position="239"/>
    </location>
</feature>
<evidence type="ECO:0000256" key="3">
    <source>
        <dbReference type="ARBA" id="ARBA00022741"/>
    </source>
</evidence>
<gene>
    <name evidence="6" type="ORF">SAMN05216554_1334</name>
</gene>
<dbReference type="PROSITE" id="PS50893">
    <property type="entry name" value="ABC_TRANSPORTER_2"/>
    <property type="match status" value="1"/>
</dbReference>
<dbReference type="SUPFAM" id="SSF52540">
    <property type="entry name" value="P-loop containing nucleoside triphosphate hydrolases"/>
    <property type="match status" value="1"/>
</dbReference>
<keyword evidence="2" id="KW-0813">Transport</keyword>
<name>A0A1H3M9U1_9MICO</name>
<proteinExistence type="inferred from homology"/>
<dbReference type="Pfam" id="PF00005">
    <property type="entry name" value="ABC_tran"/>
    <property type="match status" value="1"/>
</dbReference>
<evidence type="ECO:0000313" key="7">
    <source>
        <dbReference type="Proteomes" id="UP000198891"/>
    </source>
</evidence>
<dbReference type="PANTHER" id="PTHR42734:SF5">
    <property type="entry name" value="IRON TRANSPORT SYSTEM ATP-BINDING PROTEIN HI_0361-RELATED"/>
    <property type="match status" value="1"/>
</dbReference>
<dbReference type="EMBL" id="FNPZ01000001">
    <property type="protein sequence ID" value="SDY73451.1"/>
    <property type="molecule type" value="Genomic_DNA"/>
</dbReference>
<dbReference type="STRING" id="381665.SAMN05216554_1334"/>
<comment type="similarity">
    <text evidence="1">Belongs to the ABC transporter superfamily.</text>
</comment>
<evidence type="ECO:0000256" key="1">
    <source>
        <dbReference type="ARBA" id="ARBA00005417"/>
    </source>
</evidence>